<accession>A0ABY9JDZ3</accession>
<protein>
    <submittedName>
        <fullName evidence="3">N-acetyltransferase</fullName>
        <ecNumber evidence="3">2.3.1.-</ecNumber>
    </submittedName>
</protein>
<reference evidence="3 4" key="1">
    <citation type="submission" date="2023-03" db="EMBL/GenBank/DDBJ databases">
        <title>Isolation and description of six Streptomyces strains from soil environments, able to metabolize different microbial glucans.</title>
        <authorList>
            <person name="Widen T."/>
            <person name="Larsbrink J."/>
        </authorList>
    </citation>
    <scope>NUCLEOTIDE SEQUENCE [LARGE SCALE GENOMIC DNA]</scope>
    <source>
        <strain evidence="3 4">Alt3</strain>
    </source>
</reference>
<feature type="domain" description="N-acetyltransferase" evidence="2">
    <location>
        <begin position="1"/>
        <end position="147"/>
    </location>
</feature>
<organism evidence="3 4">
    <name type="scientific">Streptomyces glycanivorans</name>
    <dbReference type="NCBI Taxonomy" id="3033808"/>
    <lineage>
        <taxon>Bacteria</taxon>
        <taxon>Bacillati</taxon>
        <taxon>Actinomycetota</taxon>
        <taxon>Actinomycetes</taxon>
        <taxon>Kitasatosporales</taxon>
        <taxon>Streptomycetaceae</taxon>
        <taxon>Streptomyces</taxon>
    </lineage>
</organism>
<evidence type="ECO:0000256" key="1">
    <source>
        <dbReference type="SAM" id="MobiDB-lite"/>
    </source>
</evidence>
<dbReference type="InterPro" id="IPR016181">
    <property type="entry name" value="Acyl_CoA_acyltransferase"/>
</dbReference>
<dbReference type="EC" id="2.3.1.-" evidence="3"/>
<feature type="region of interest" description="Disordered" evidence="1">
    <location>
        <begin position="148"/>
        <end position="173"/>
    </location>
</feature>
<dbReference type="Gene3D" id="3.40.630.30">
    <property type="match status" value="1"/>
</dbReference>
<dbReference type="GO" id="GO:0016746">
    <property type="term" value="F:acyltransferase activity"/>
    <property type="evidence" value="ECO:0007669"/>
    <property type="project" value="UniProtKB-KW"/>
</dbReference>
<name>A0ABY9JDZ3_9ACTN</name>
<keyword evidence="3" id="KW-0808">Transferase</keyword>
<evidence type="ECO:0000313" key="3">
    <source>
        <dbReference type="EMBL" id="WLQ65940.1"/>
    </source>
</evidence>
<evidence type="ECO:0000313" key="4">
    <source>
        <dbReference type="Proteomes" id="UP001224433"/>
    </source>
</evidence>
<dbReference type="Pfam" id="PF13508">
    <property type="entry name" value="Acetyltransf_7"/>
    <property type="match status" value="1"/>
</dbReference>
<dbReference type="SUPFAM" id="SSF55729">
    <property type="entry name" value="Acyl-CoA N-acyltransferases (Nat)"/>
    <property type="match status" value="1"/>
</dbReference>
<sequence>MFRLETEVDKERRILLGRRLHADNWDGSPELRALHSTSAEHEVPLDVWLLDDAGGLAAGLSGRTWAYWLHVDLLWVDGRHRGLGLGSRLLAEAERLARDDRACTRSRLETWGFQAPDFYRKQGYEVVGEIEDYPPGVAEFILVKQLERPAGPPPKAPRGRLPGWRARLRRRPP</sequence>
<dbReference type="CDD" id="cd04301">
    <property type="entry name" value="NAT_SF"/>
    <property type="match status" value="1"/>
</dbReference>
<dbReference type="PROSITE" id="PS51186">
    <property type="entry name" value="GNAT"/>
    <property type="match status" value="1"/>
</dbReference>
<dbReference type="EMBL" id="CP120983">
    <property type="protein sequence ID" value="WLQ65940.1"/>
    <property type="molecule type" value="Genomic_DNA"/>
</dbReference>
<keyword evidence="3" id="KW-0012">Acyltransferase</keyword>
<evidence type="ECO:0000259" key="2">
    <source>
        <dbReference type="PROSITE" id="PS51186"/>
    </source>
</evidence>
<dbReference type="InterPro" id="IPR000182">
    <property type="entry name" value="GNAT_dom"/>
</dbReference>
<proteinExistence type="predicted"/>
<dbReference type="Proteomes" id="UP001224433">
    <property type="component" value="Chromosome"/>
</dbReference>
<keyword evidence="4" id="KW-1185">Reference proteome</keyword>
<gene>
    <name evidence="3" type="ORF">P8A20_21160</name>
</gene>